<dbReference type="FunFam" id="1.10.287.130:FF:000038">
    <property type="entry name" value="Sensory transduction histidine kinase"/>
    <property type="match status" value="1"/>
</dbReference>
<dbReference type="Gene3D" id="3.30.565.10">
    <property type="entry name" value="Histidine kinase-like ATPase, C-terminal domain"/>
    <property type="match status" value="1"/>
</dbReference>
<dbReference type="SMART" id="SM00091">
    <property type="entry name" value="PAS"/>
    <property type="match status" value="2"/>
</dbReference>
<keyword evidence="8" id="KW-0547">Nucleotide-binding</keyword>
<evidence type="ECO:0000256" key="3">
    <source>
        <dbReference type="ARBA" id="ARBA00012438"/>
    </source>
</evidence>
<dbReference type="SUPFAM" id="SSF47226">
    <property type="entry name" value="Histidine-containing phosphotransfer domain, HPT domain"/>
    <property type="match status" value="1"/>
</dbReference>
<evidence type="ECO:0000259" key="22">
    <source>
        <dbReference type="PROSITE" id="PS50894"/>
    </source>
</evidence>
<dbReference type="Gene3D" id="1.20.120.160">
    <property type="entry name" value="HPT domain"/>
    <property type="match status" value="1"/>
</dbReference>
<feature type="domain" description="Response regulatory" evidence="19">
    <location>
        <begin position="570"/>
        <end position="690"/>
    </location>
</feature>
<evidence type="ECO:0000256" key="10">
    <source>
        <dbReference type="ARBA" id="ARBA00022840"/>
    </source>
</evidence>
<dbReference type="InterPro" id="IPR005467">
    <property type="entry name" value="His_kinase_dom"/>
</dbReference>
<evidence type="ECO:0000256" key="9">
    <source>
        <dbReference type="ARBA" id="ARBA00022777"/>
    </source>
</evidence>
<dbReference type="eggNOG" id="COG5002">
    <property type="taxonomic scope" value="Bacteria"/>
</dbReference>
<dbReference type="Pfam" id="PF00512">
    <property type="entry name" value="HisKA"/>
    <property type="match status" value="1"/>
</dbReference>
<evidence type="ECO:0000256" key="8">
    <source>
        <dbReference type="ARBA" id="ARBA00022741"/>
    </source>
</evidence>
<dbReference type="Pfam" id="PF13426">
    <property type="entry name" value="PAS_9"/>
    <property type="match status" value="1"/>
</dbReference>
<evidence type="ECO:0000256" key="4">
    <source>
        <dbReference type="ARBA" id="ARBA00022475"/>
    </source>
</evidence>
<feature type="compositionally biased region" description="Acidic residues" evidence="17">
    <location>
        <begin position="528"/>
        <end position="537"/>
    </location>
</feature>
<evidence type="ECO:0000256" key="5">
    <source>
        <dbReference type="ARBA" id="ARBA00022553"/>
    </source>
</evidence>
<dbReference type="InterPro" id="IPR003594">
    <property type="entry name" value="HATPase_dom"/>
</dbReference>
<dbReference type="EC" id="2.7.13.3" evidence="3"/>
<dbReference type="SUPFAM" id="SSF55874">
    <property type="entry name" value="ATPase domain of HSP90 chaperone/DNA topoisomerase II/histidine kinase"/>
    <property type="match status" value="1"/>
</dbReference>
<dbReference type="CDD" id="cd16922">
    <property type="entry name" value="HATPase_EvgS-ArcB-TorS-like"/>
    <property type="match status" value="1"/>
</dbReference>
<reference evidence="24" key="1">
    <citation type="journal article" date="2013" name="Stand. Genomic Sci.">
        <title>Complete genome sequence of the halophilic bacterium Spirochaeta africana type strain (Z-7692(T)) from the alkaline Lake Magadi in the East African Rift.</title>
        <authorList>
            <person name="Liolos K."/>
            <person name="Abt B."/>
            <person name="Scheuner C."/>
            <person name="Teshima H."/>
            <person name="Held B."/>
            <person name="Lapidus A."/>
            <person name="Nolan M."/>
            <person name="Lucas S."/>
            <person name="Deshpande S."/>
            <person name="Cheng J.F."/>
            <person name="Tapia R."/>
            <person name="Goodwin L.A."/>
            <person name="Pitluck S."/>
            <person name="Pagani I."/>
            <person name="Ivanova N."/>
            <person name="Mavromatis K."/>
            <person name="Mikhailova N."/>
            <person name="Huntemann M."/>
            <person name="Pati A."/>
            <person name="Chen A."/>
            <person name="Palaniappan K."/>
            <person name="Land M."/>
            <person name="Rohde M."/>
            <person name="Tindall B.J."/>
            <person name="Detter J.C."/>
            <person name="Goker M."/>
            <person name="Bristow J."/>
            <person name="Eisen J.A."/>
            <person name="Markowitz V."/>
            <person name="Hugenholtz P."/>
            <person name="Woyke T."/>
            <person name="Klenk H.P."/>
            <person name="Kyrpides N.C."/>
        </authorList>
    </citation>
    <scope>NUCLEOTIDE SEQUENCE</scope>
    <source>
        <strain evidence="24">ATCC 700263 / DSM 8902 / Z-7692</strain>
    </source>
</reference>
<keyword evidence="13" id="KW-0472">Membrane</keyword>
<keyword evidence="4" id="KW-1003">Cell membrane</keyword>
<dbReference type="InterPro" id="IPR035965">
    <property type="entry name" value="PAS-like_dom_sf"/>
</dbReference>
<dbReference type="PANTHER" id="PTHR45339">
    <property type="entry name" value="HYBRID SIGNAL TRANSDUCTION HISTIDINE KINASE J"/>
    <property type="match status" value="1"/>
</dbReference>
<sequence length="804" mass="89728">MVVIRDISARVHKEQELDYQQNLLKSLYELSPIGIALNDFDTGAFLDVNQTLLEPTGYSKAEFLDLSYWDVPPPEYQPAEENAIKSMQATGSYGPFQKEYIRKDGSRYPVELRGIFVEDMRGNRLIWSYIQDISEQKRAEQALKEERERLANIIRGTNVGTWEWNVQTGETVFNERWAEMVGYSLADLAPVSINTWLQFVHPDDLAVSNQRLEQHFTGEIAYYEFEGRMRHRNGNWIWVLDRGRVASWTEDGKPLMVLGTHQDITERKQAEAEMLRAKETAEAASQAKSEFLANMSHEIRTPLNAIIGFSDLLRTTELNATQQQYLDNVVQSGTSLLEIISDILDFSKIEAGMLELEVIPVNLHELLQNCVNTISYAARNKGLPVELAIAPEVPVHVLTDPVRLKQILINLLSNAVKFTETGEVELSAAPTAGGRIRFAVRDTGIGISSEQQKKLFHAFSQADSSTTRKFGGTGLGLIISDMIARKLDSKIKLDSTPGQGTVFYLDLELEADPNPPVSSSADTTAEQPEADNTDLEELAPVPTHSVSPPDETRAISAFTTDHATAGRRMRILIAEDASMNMLLITTLLRQMNPEYEIIEAYNGQQALELATSRPVDLIFMDVQMPVLDGVQATTAIREHEKQSGQRVPIVALTAGALKEEQERCLQAGMDDFLTKPLDKSRLKTMLDTYGVTHQSVQPYRKDRFLERCGGDEDFARTMLDHFMADLPNKLEELKQSIGAGDLAEAGRQAHRIGGVAANMEMPLLAAAAGRLERQAAGREGDVLSAFDEVQQEWHAIRLLLGDSL</sequence>
<evidence type="ECO:0000256" key="1">
    <source>
        <dbReference type="ARBA" id="ARBA00000085"/>
    </source>
</evidence>
<dbReference type="PATRIC" id="fig|889378.3.peg.843"/>
<gene>
    <name evidence="23" type="ordered locus">Spiaf_0841</name>
</gene>
<dbReference type="SUPFAM" id="SSF55785">
    <property type="entry name" value="PYP-like sensor domain (PAS domain)"/>
    <property type="match status" value="2"/>
</dbReference>
<evidence type="ECO:0000313" key="23">
    <source>
        <dbReference type="EMBL" id="AFG36933.1"/>
    </source>
</evidence>
<dbReference type="InterPro" id="IPR004358">
    <property type="entry name" value="Sig_transdc_His_kin-like_C"/>
</dbReference>
<protein>
    <recommendedName>
        <fullName evidence="3">histidine kinase</fullName>
        <ecNumber evidence="3">2.7.13.3</ecNumber>
    </recommendedName>
</protein>
<dbReference type="Gene3D" id="3.40.50.2300">
    <property type="match status" value="1"/>
</dbReference>
<dbReference type="Pfam" id="PF01627">
    <property type="entry name" value="Hpt"/>
    <property type="match status" value="1"/>
</dbReference>
<feature type="domain" description="Histidine kinase" evidence="18">
    <location>
        <begin position="294"/>
        <end position="511"/>
    </location>
</feature>
<evidence type="ECO:0000256" key="13">
    <source>
        <dbReference type="ARBA" id="ARBA00023136"/>
    </source>
</evidence>
<dbReference type="CDD" id="cd17546">
    <property type="entry name" value="REC_hyHK_CKI1_RcsC-like"/>
    <property type="match status" value="1"/>
</dbReference>
<keyword evidence="7" id="KW-0812">Transmembrane</keyword>
<organism evidence="23 24">
    <name type="scientific">Spirochaeta africana (strain ATCC 700263 / DSM 8902 / Z-7692)</name>
    <dbReference type="NCBI Taxonomy" id="889378"/>
    <lineage>
        <taxon>Bacteria</taxon>
        <taxon>Pseudomonadati</taxon>
        <taxon>Spirochaetota</taxon>
        <taxon>Spirochaetia</taxon>
        <taxon>Spirochaetales</taxon>
        <taxon>Spirochaetaceae</taxon>
        <taxon>Spirochaeta</taxon>
    </lineage>
</organism>
<dbReference type="PROSITE" id="PS50109">
    <property type="entry name" value="HIS_KIN"/>
    <property type="match status" value="1"/>
</dbReference>
<dbReference type="PROSITE" id="PS50112">
    <property type="entry name" value="PAS"/>
    <property type="match status" value="1"/>
</dbReference>
<dbReference type="FunFam" id="3.30.565.10:FF:000010">
    <property type="entry name" value="Sensor histidine kinase RcsC"/>
    <property type="match status" value="1"/>
</dbReference>
<dbReference type="InterPro" id="IPR001610">
    <property type="entry name" value="PAC"/>
</dbReference>
<comment type="subcellular location">
    <subcellularLocation>
        <location evidence="2">Cell membrane</location>
        <topology evidence="2">Multi-pass membrane protein</topology>
    </subcellularLocation>
</comment>
<dbReference type="OrthoDB" id="6192248at2"/>
<feature type="compositionally biased region" description="Polar residues" evidence="17">
    <location>
        <begin position="517"/>
        <end position="526"/>
    </location>
</feature>
<keyword evidence="6" id="KW-0808">Transferase</keyword>
<comment type="catalytic activity">
    <reaction evidence="1">
        <text>ATP + protein L-histidine = ADP + protein N-phospho-L-histidine.</text>
        <dbReference type="EC" id="2.7.13.3"/>
    </reaction>
</comment>
<dbReference type="Gene3D" id="3.30.450.20">
    <property type="entry name" value="PAS domain"/>
    <property type="match status" value="2"/>
</dbReference>
<dbReference type="InterPro" id="IPR036890">
    <property type="entry name" value="HATPase_C_sf"/>
</dbReference>
<dbReference type="Pfam" id="PF08447">
    <property type="entry name" value="PAS_3"/>
    <property type="match status" value="1"/>
</dbReference>
<keyword evidence="9" id="KW-0418">Kinase</keyword>
<dbReference type="Proteomes" id="UP000007383">
    <property type="component" value="Chromosome"/>
</dbReference>
<name>H9UHE0_SPIAZ</name>
<dbReference type="PANTHER" id="PTHR45339:SF1">
    <property type="entry name" value="HYBRID SIGNAL TRANSDUCTION HISTIDINE KINASE J"/>
    <property type="match status" value="1"/>
</dbReference>
<dbReference type="SUPFAM" id="SSF47384">
    <property type="entry name" value="Homodimeric domain of signal transducing histidine kinase"/>
    <property type="match status" value="1"/>
</dbReference>
<dbReference type="PROSITE" id="PS50894">
    <property type="entry name" value="HPT"/>
    <property type="match status" value="1"/>
</dbReference>
<dbReference type="SMART" id="SM00086">
    <property type="entry name" value="PAC"/>
    <property type="match status" value="2"/>
</dbReference>
<dbReference type="InterPro" id="IPR000014">
    <property type="entry name" value="PAS"/>
</dbReference>
<evidence type="ECO:0000259" key="19">
    <source>
        <dbReference type="PROSITE" id="PS50110"/>
    </source>
</evidence>
<dbReference type="SMART" id="SM00388">
    <property type="entry name" value="HisKA"/>
    <property type="match status" value="1"/>
</dbReference>
<dbReference type="InterPro" id="IPR008207">
    <property type="entry name" value="Sig_transdc_His_kin_Hpt_dom"/>
</dbReference>
<evidence type="ECO:0000256" key="14">
    <source>
        <dbReference type="ARBA" id="ARBA00023306"/>
    </source>
</evidence>
<feature type="domain" description="PAC" evidence="21">
    <location>
        <begin position="94"/>
        <end position="145"/>
    </location>
</feature>
<dbReference type="NCBIfam" id="TIGR00229">
    <property type="entry name" value="sensory_box"/>
    <property type="match status" value="2"/>
</dbReference>
<feature type="modified residue" description="4-aspartylphosphate" evidence="16">
    <location>
        <position position="621"/>
    </location>
</feature>
<dbReference type="InterPro" id="IPR013655">
    <property type="entry name" value="PAS_fold_3"/>
</dbReference>
<keyword evidence="11" id="KW-1133">Transmembrane helix</keyword>
<dbReference type="Pfam" id="PF02518">
    <property type="entry name" value="HATPase_c"/>
    <property type="match status" value="1"/>
</dbReference>
<dbReference type="HOGENOM" id="CLU_000445_114_15_12"/>
<evidence type="ECO:0000256" key="17">
    <source>
        <dbReference type="SAM" id="MobiDB-lite"/>
    </source>
</evidence>
<dbReference type="SMART" id="SM00387">
    <property type="entry name" value="HATPase_c"/>
    <property type="match status" value="1"/>
</dbReference>
<dbReference type="STRING" id="889378.Spiaf_0841"/>
<dbReference type="SMART" id="SM00448">
    <property type="entry name" value="REC"/>
    <property type="match status" value="1"/>
</dbReference>
<evidence type="ECO:0000259" key="20">
    <source>
        <dbReference type="PROSITE" id="PS50112"/>
    </source>
</evidence>
<keyword evidence="10" id="KW-0067">ATP-binding</keyword>
<evidence type="ECO:0000256" key="7">
    <source>
        <dbReference type="ARBA" id="ARBA00022692"/>
    </source>
</evidence>
<dbReference type="CDD" id="cd00130">
    <property type="entry name" value="PAS"/>
    <property type="match status" value="2"/>
</dbReference>
<feature type="domain" description="HPt" evidence="22">
    <location>
        <begin position="711"/>
        <end position="804"/>
    </location>
</feature>
<dbReference type="InterPro" id="IPR000700">
    <property type="entry name" value="PAS-assoc_C"/>
</dbReference>
<dbReference type="Pfam" id="PF00072">
    <property type="entry name" value="Response_reg"/>
    <property type="match status" value="1"/>
</dbReference>
<feature type="region of interest" description="Disordered" evidence="17">
    <location>
        <begin position="513"/>
        <end position="553"/>
    </location>
</feature>
<dbReference type="SUPFAM" id="SSF52172">
    <property type="entry name" value="CheY-like"/>
    <property type="match status" value="1"/>
</dbReference>
<dbReference type="GO" id="GO:0005524">
    <property type="term" value="F:ATP binding"/>
    <property type="evidence" value="ECO:0007669"/>
    <property type="project" value="UniProtKB-KW"/>
</dbReference>
<dbReference type="KEGG" id="sfc:Spiaf_0841"/>
<dbReference type="EMBL" id="CP003282">
    <property type="protein sequence ID" value="AFG36933.1"/>
    <property type="molecule type" value="Genomic_DNA"/>
</dbReference>
<feature type="modified residue" description="Phosphohistidine" evidence="15">
    <location>
        <position position="750"/>
    </location>
</feature>
<dbReference type="GO" id="GO:0000155">
    <property type="term" value="F:phosphorelay sensor kinase activity"/>
    <property type="evidence" value="ECO:0007669"/>
    <property type="project" value="InterPro"/>
</dbReference>
<evidence type="ECO:0000256" key="11">
    <source>
        <dbReference type="ARBA" id="ARBA00022989"/>
    </source>
</evidence>
<dbReference type="InterPro" id="IPR001789">
    <property type="entry name" value="Sig_transdc_resp-reg_receiver"/>
</dbReference>
<evidence type="ECO:0000256" key="2">
    <source>
        <dbReference type="ARBA" id="ARBA00004651"/>
    </source>
</evidence>
<evidence type="ECO:0000256" key="6">
    <source>
        <dbReference type="ARBA" id="ARBA00022679"/>
    </source>
</evidence>
<keyword evidence="14" id="KW-0131">Cell cycle</keyword>
<evidence type="ECO:0000313" key="24">
    <source>
        <dbReference type="Proteomes" id="UP000007383"/>
    </source>
</evidence>
<evidence type="ECO:0000259" key="18">
    <source>
        <dbReference type="PROSITE" id="PS50109"/>
    </source>
</evidence>
<keyword evidence="12" id="KW-0902">Two-component regulatory system</keyword>
<evidence type="ECO:0000256" key="12">
    <source>
        <dbReference type="ARBA" id="ARBA00023012"/>
    </source>
</evidence>
<feature type="domain" description="PAS" evidence="20">
    <location>
        <begin position="146"/>
        <end position="219"/>
    </location>
</feature>
<keyword evidence="24" id="KW-1185">Reference proteome</keyword>
<keyword evidence="5 16" id="KW-0597">Phosphoprotein</keyword>
<dbReference type="AlphaFoldDB" id="H9UHE0"/>
<proteinExistence type="predicted"/>
<dbReference type="InterPro" id="IPR003661">
    <property type="entry name" value="HisK_dim/P_dom"/>
</dbReference>
<dbReference type="PROSITE" id="PS50110">
    <property type="entry name" value="RESPONSE_REGULATORY"/>
    <property type="match status" value="1"/>
</dbReference>
<dbReference type="InterPro" id="IPR036641">
    <property type="entry name" value="HPT_dom_sf"/>
</dbReference>
<dbReference type="GO" id="GO:0005886">
    <property type="term" value="C:plasma membrane"/>
    <property type="evidence" value="ECO:0007669"/>
    <property type="project" value="UniProtKB-SubCell"/>
</dbReference>
<dbReference type="CDD" id="cd00082">
    <property type="entry name" value="HisKA"/>
    <property type="match status" value="1"/>
</dbReference>
<feature type="domain" description="PAC" evidence="21">
    <location>
        <begin position="223"/>
        <end position="276"/>
    </location>
</feature>
<evidence type="ECO:0000259" key="21">
    <source>
        <dbReference type="PROSITE" id="PS50113"/>
    </source>
</evidence>
<dbReference type="SMART" id="SM00073">
    <property type="entry name" value="HPT"/>
    <property type="match status" value="1"/>
</dbReference>
<dbReference type="InterPro" id="IPR036097">
    <property type="entry name" value="HisK_dim/P_sf"/>
</dbReference>
<dbReference type="InterPro" id="IPR011006">
    <property type="entry name" value="CheY-like_superfamily"/>
</dbReference>
<evidence type="ECO:0000256" key="16">
    <source>
        <dbReference type="PROSITE-ProRule" id="PRU00169"/>
    </source>
</evidence>
<accession>H9UHE0</accession>
<dbReference type="Gene3D" id="1.10.287.130">
    <property type="match status" value="1"/>
</dbReference>
<dbReference type="PROSITE" id="PS50113">
    <property type="entry name" value="PAC"/>
    <property type="match status" value="2"/>
</dbReference>
<evidence type="ECO:0000256" key="15">
    <source>
        <dbReference type="PROSITE-ProRule" id="PRU00110"/>
    </source>
</evidence>
<dbReference type="PRINTS" id="PR00344">
    <property type="entry name" value="BCTRLSENSOR"/>
</dbReference>